<evidence type="ECO:0000313" key="6">
    <source>
        <dbReference type="Proteomes" id="UP001595824"/>
    </source>
</evidence>
<keyword evidence="3" id="KW-0732">Signal</keyword>
<keyword evidence="2" id="KW-0472">Membrane</keyword>
<dbReference type="Proteomes" id="UP001595824">
    <property type="component" value="Unassembled WGS sequence"/>
</dbReference>
<comment type="caution">
    <text evidence="5">The sequence shown here is derived from an EMBL/GenBank/DDBJ whole genome shotgun (WGS) entry which is preliminary data.</text>
</comment>
<evidence type="ECO:0000256" key="1">
    <source>
        <dbReference type="SAM" id="MobiDB-lite"/>
    </source>
</evidence>
<accession>A0ABV8TBV8</accession>
<dbReference type="PANTHER" id="PTHR36933:SF1">
    <property type="entry name" value="SLL0788 PROTEIN"/>
    <property type="match status" value="1"/>
</dbReference>
<name>A0ABV8TBV8_9ACTN</name>
<feature type="transmembrane region" description="Helical" evidence="2">
    <location>
        <begin position="274"/>
        <end position="293"/>
    </location>
</feature>
<dbReference type="RefSeq" id="WP_381738144.1">
    <property type="nucleotide sequence ID" value="NZ_JBHSDP010000009.1"/>
</dbReference>
<keyword evidence="2" id="KW-0812">Transmembrane</keyword>
<feature type="domain" description="DUF305" evidence="4">
    <location>
        <begin position="84"/>
        <end position="234"/>
    </location>
</feature>
<feature type="signal peptide" evidence="3">
    <location>
        <begin position="1"/>
        <end position="30"/>
    </location>
</feature>
<keyword evidence="2" id="KW-1133">Transmembrane helix</keyword>
<reference evidence="6" key="1">
    <citation type="journal article" date="2019" name="Int. J. Syst. Evol. Microbiol.">
        <title>The Global Catalogue of Microorganisms (GCM) 10K type strain sequencing project: providing services to taxonomists for standard genome sequencing and annotation.</title>
        <authorList>
            <consortium name="The Broad Institute Genomics Platform"/>
            <consortium name="The Broad Institute Genome Sequencing Center for Infectious Disease"/>
            <person name="Wu L."/>
            <person name="Ma J."/>
        </authorList>
    </citation>
    <scope>NUCLEOTIDE SEQUENCE [LARGE SCALE GENOMIC DNA]</scope>
    <source>
        <strain evidence="6">PCU 347</strain>
    </source>
</reference>
<dbReference type="Gene3D" id="1.20.1260.10">
    <property type="match status" value="1"/>
</dbReference>
<organism evidence="5 6">
    <name type="scientific">Streptomyces andamanensis</name>
    <dbReference type="NCBI Taxonomy" id="1565035"/>
    <lineage>
        <taxon>Bacteria</taxon>
        <taxon>Bacillati</taxon>
        <taxon>Actinomycetota</taxon>
        <taxon>Actinomycetes</taxon>
        <taxon>Kitasatosporales</taxon>
        <taxon>Streptomycetaceae</taxon>
        <taxon>Streptomyces</taxon>
    </lineage>
</organism>
<feature type="region of interest" description="Disordered" evidence="1">
    <location>
        <begin position="32"/>
        <end position="56"/>
    </location>
</feature>
<feature type="chain" id="PRO_5047145997" evidence="3">
    <location>
        <begin position="31"/>
        <end position="302"/>
    </location>
</feature>
<dbReference type="EMBL" id="JBHSDP010000009">
    <property type="protein sequence ID" value="MFC4328092.1"/>
    <property type="molecule type" value="Genomic_DNA"/>
</dbReference>
<evidence type="ECO:0000256" key="2">
    <source>
        <dbReference type="SAM" id="Phobius"/>
    </source>
</evidence>
<feature type="compositionally biased region" description="Low complexity" evidence="1">
    <location>
        <begin position="43"/>
        <end position="55"/>
    </location>
</feature>
<gene>
    <name evidence="5" type="ORF">ACFPC0_09640</name>
</gene>
<evidence type="ECO:0000259" key="4">
    <source>
        <dbReference type="Pfam" id="PF03713"/>
    </source>
</evidence>
<keyword evidence="6" id="KW-1185">Reference proteome</keyword>
<proteinExistence type="predicted"/>
<dbReference type="InterPro" id="IPR005183">
    <property type="entry name" value="DUF305_CopM-like"/>
</dbReference>
<sequence length="302" mass="30557">MHIPIPWRRRGAVLFTLGAVLCGPAAPATALSSAAASPPPAVPAASRAASPAARAGDGGAAPVSPLACRLGEKLTALRGADLETAFLAGIIAHDEAAVAMARLELDRGTDSALRARAQTLITAHQRQVEQFTGWLRQWYAMTPAQALARLSPDVRTTLAALEQEVQRLLSGLRGTGKGAGFDQAYADMMVPLHTSGLIQFLEPQARAVHAELRSAAATGATGQESEIAGFSAWLAGHGASAATVPGTAASAPVTLPKGAADTGEGAAPVSPGPVVAAGCALAAAGAGVGTLLLRRRRRAARD</sequence>
<evidence type="ECO:0000256" key="3">
    <source>
        <dbReference type="SAM" id="SignalP"/>
    </source>
</evidence>
<evidence type="ECO:0000313" key="5">
    <source>
        <dbReference type="EMBL" id="MFC4328092.1"/>
    </source>
</evidence>
<dbReference type="Pfam" id="PF03713">
    <property type="entry name" value="DUF305"/>
    <property type="match status" value="1"/>
</dbReference>
<dbReference type="InterPro" id="IPR012347">
    <property type="entry name" value="Ferritin-like"/>
</dbReference>
<protein>
    <submittedName>
        <fullName evidence="5">DUF305 domain-containing protein</fullName>
    </submittedName>
</protein>
<dbReference type="PANTHER" id="PTHR36933">
    <property type="entry name" value="SLL0788 PROTEIN"/>
    <property type="match status" value="1"/>
</dbReference>